<dbReference type="Gene3D" id="1.10.10.10">
    <property type="entry name" value="Winged helix-like DNA-binding domain superfamily/Winged helix DNA-binding domain"/>
    <property type="match status" value="1"/>
</dbReference>
<gene>
    <name evidence="5" type="ORF">BCR26_15705</name>
</gene>
<evidence type="ECO:0000256" key="1">
    <source>
        <dbReference type="ARBA" id="ARBA00023015"/>
    </source>
</evidence>
<evidence type="ECO:0000256" key="3">
    <source>
        <dbReference type="ARBA" id="ARBA00023163"/>
    </source>
</evidence>
<dbReference type="PROSITE" id="PS50995">
    <property type="entry name" value="HTH_MARR_2"/>
    <property type="match status" value="1"/>
</dbReference>
<dbReference type="PANTHER" id="PTHR42756:SF1">
    <property type="entry name" value="TRANSCRIPTIONAL REPRESSOR OF EMRAB OPERON"/>
    <property type="match status" value="1"/>
</dbReference>
<dbReference type="SMART" id="SM00347">
    <property type="entry name" value="HTH_MARR"/>
    <property type="match status" value="1"/>
</dbReference>
<feature type="domain" description="HTH marR-type" evidence="4">
    <location>
        <begin position="8"/>
        <end position="135"/>
    </location>
</feature>
<protein>
    <recommendedName>
        <fullName evidence="4">HTH marR-type domain-containing protein</fullName>
    </recommendedName>
</protein>
<evidence type="ECO:0000313" key="5">
    <source>
        <dbReference type="EMBL" id="OEH81703.1"/>
    </source>
</evidence>
<sequence length="148" mass="16819">MSFAEDAEHELSRLIVQNRNSAFSKLEKSNQGESIVIKFINRFGGACNPKELAEALNLSSARIAVVLNSLEKKDLIVRKMDSDDRRRIKVTLTEKGQKAAELQKKEMRDKIIAVFKQMGEEDTKKFIELTAKFVDCSQKIDLNEEGDQ</sequence>
<dbReference type="AlphaFoldDB" id="A0A1E5KUZ6"/>
<name>A0A1E5KUZ6_9ENTE</name>
<keyword evidence="2" id="KW-0238">DNA-binding</keyword>
<dbReference type="InterPro" id="IPR036390">
    <property type="entry name" value="WH_DNA-bd_sf"/>
</dbReference>
<proteinExistence type="predicted"/>
<keyword evidence="1" id="KW-0805">Transcription regulation</keyword>
<dbReference type="Pfam" id="PF12802">
    <property type="entry name" value="MarR_2"/>
    <property type="match status" value="1"/>
</dbReference>
<comment type="caution">
    <text evidence="5">The sequence shown here is derived from an EMBL/GenBank/DDBJ whole genome shotgun (WGS) entry which is preliminary data.</text>
</comment>
<dbReference type="PRINTS" id="PR00598">
    <property type="entry name" value="HTHMARR"/>
</dbReference>
<dbReference type="SUPFAM" id="SSF46785">
    <property type="entry name" value="Winged helix' DNA-binding domain"/>
    <property type="match status" value="1"/>
</dbReference>
<accession>A0A1E5KUZ6</accession>
<evidence type="ECO:0000256" key="2">
    <source>
        <dbReference type="ARBA" id="ARBA00023125"/>
    </source>
</evidence>
<dbReference type="RefSeq" id="WP_069699319.1">
    <property type="nucleotide sequence ID" value="NZ_JAGGMA010000043.1"/>
</dbReference>
<dbReference type="PANTHER" id="PTHR42756">
    <property type="entry name" value="TRANSCRIPTIONAL REGULATOR, MARR"/>
    <property type="match status" value="1"/>
</dbReference>
<dbReference type="STRING" id="762845.BCR26_15705"/>
<dbReference type="Proteomes" id="UP000095256">
    <property type="component" value="Unassembled WGS sequence"/>
</dbReference>
<organism evidence="5 6">
    <name type="scientific">Enterococcus rivorum</name>
    <dbReference type="NCBI Taxonomy" id="762845"/>
    <lineage>
        <taxon>Bacteria</taxon>
        <taxon>Bacillati</taxon>
        <taxon>Bacillota</taxon>
        <taxon>Bacilli</taxon>
        <taxon>Lactobacillales</taxon>
        <taxon>Enterococcaceae</taxon>
        <taxon>Enterococcus</taxon>
    </lineage>
</organism>
<evidence type="ECO:0000259" key="4">
    <source>
        <dbReference type="PROSITE" id="PS50995"/>
    </source>
</evidence>
<dbReference type="InterPro" id="IPR036388">
    <property type="entry name" value="WH-like_DNA-bd_sf"/>
</dbReference>
<dbReference type="GO" id="GO:0003700">
    <property type="term" value="F:DNA-binding transcription factor activity"/>
    <property type="evidence" value="ECO:0007669"/>
    <property type="project" value="InterPro"/>
</dbReference>
<reference evidence="5 6" key="1">
    <citation type="submission" date="2016-09" db="EMBL/GenBank/DDBJ databases">
        <authorList>
            <person name="Capua I."/>
            <person name="De Benedictis P."/>
            <person name="Joannis T."/>
            <person name="Lombin L.H."/>
            <person name="Cattoli G."/>
        </authorList>
    </citation>
    <scope>NUCLEOTIDE SEQUENCE [LARGE SCALE GENOMIC DNA]</scope>
    <source>
        <strain evidence="5 6">LMG 25899</strain>
    </source>
</reference>
<keyword evidence="3" id="KW-0804">Transcription</keyword>
<dbReference type="OrthoDB" id="3237509at2"/>
<evidence type="ECO:0000313" key="6">
    <source>
        <dbReference type="Proteomes" id="UP000095256"/>
    </source>
</evidence>
<dbReference type="InterPro" id="IPR000835">
    <property type="entry name" value="HTH_MarR-typ"/>
</dbReference>
<dbReference type="GO" id="GO:0003677">
    <property type="term" value="F:DNA binding"/>
    <property type="evidence" value="ECO:0007669"/>
    <property type="project" value="UniProtKB-KW"/>
</dbReference>
<dbReference type="EMBL" id="MIEK01000037">
    <property type="protein sequence ID" value="OEH81703.1"/>
    <property type="molecule type" value="Genomic_DNA"/>
</dbReference>
<keyword evidence="6" id="KW-1185">Reference proteome</keyword>